<comment type="caution">
    <text evidence="2">The sequence shown here is derived from an EMBL/GenBank/DDBJ whole genome shotgun (WGS) entry which is preliminary data.</text>
</comment>
<protein>
    <submittedName>
        <fullName evidence="2">Uncharacterized protein</fullName>
    </submittedName>
</protein>
<evidence type="ECO:0000313" key="2">
    <source>
        <dbReference type="EMBL" id="NYH80461.1"/>
    </source>
</evidence>
<accession>A0A852Z0X0</accession>
<keyword evidence="3" id="KW-1185">Reference proteome</keyword>
<feature type="compositionally biased region" description="Polar residues" evidence="1">
    <location>
        <begin position="25"/>
        <end position="45"/>
    </location>
</feature>
<dbReference type="EMBL" id="JACBYW010000007">
    <property type="protein sequence ID" value="NYH80461.1"/>
    <property type="molecule type" value="Genomic_DNA"/>
</dbReference>
<name>A0A852Z0X0_9ACTN</name>
<evidence type="ECO:0000313" key="3">
    <source>
        <dbReference type="Proteomes" id="UP000548304"/>
    </source>
</evidence>
<dbReference type="Proteomes" id="UP000548304">
    <property type="component" value="Unassembled WGS sequence"/>
</dbReference>
<feature type="compositionally biased region" description="Basic and acidic residues" evidence="1">
    <location>
        <begin position="49"/>
        <end position="60"/>
    </location>
</feature>
<sequence length="74" mass="8214">MGRSSSPGATAAGREVRIFLRRRPLTTTSALAPPNSHWNLQQKGSVQRRRSEPGQDEKLRRVSRMHRQAGPPAA</sequence>
<gene>
    <name evidence="2" type="ORF">FHR84_003818</name>
</gene>
<reference evidence="2 3" key="1">
    <citation type="submission" date="2020-07" db="EMBL/GenBank/DDBJ databases">
        <title>Genomic Encyclopedia of Type Strains, Phase III (KMG-III): the genomes of soil and plant-associated and newly described type strains.</title>
        <authorList>
            <person name="Whitman W."/>
        </authorList>
    </citation>
    <scope>NUCLEOTIDE SEQUENCE [LARGE SCALE GENOMIC DNA]</scope>
    <source>
        <strain evidence="2 3">CECT 8576</strain>
    </source>
</reference>
<proteinExistence type="predicted"/>
<feature type="region of interest" description="Disordered" evidence="1">
    <location>
        <begin position="25"/>
        <end position="74"/>
    </location>
</feature>
<dbReference type="AlphaFoldDB" id="A0A852Z0X0"/>
<organism evidence="2 3">
    <name type="scientific">Actinopolyspora biskrensis</name>
    <dbReference type="NCBI Taxonomy" id="1470178"/>
    <lineage>
        <taxon>Bacteria</taxon>
        <taxon>Bacillati</taxon>
        <taxon>Actinomycetota</taxon>
        <taxon>Actinomycetes</taxon>
        <taxon>Actinopolysporales</taxon>
        <taxon>Actinopolysporaceae</taxon>
        <taxon>Actinopolyspora</taxon>
    </lineage>
</organism>
<evidence type="ECO:0000256" key="1">
    <source>
        <dbReference type="SAM" id="MobiDB-lite"/>
    </source>
</evidence>